<evidence type="ECO:0000313" key="2">
    <source>
        <dbReference type="EMBL" id="VDM31133.1"/>
    </source>
</evidence>
<name>A0A0R3X126_HYDTA</name>
<dbReference type="AlphaFoldDB" id="A0A0R3X126"/>
<evidence type="ECO:0000313" key="3">
    <source>
        <dbReference type="Proteomes" id="UP000274429"/>
    </source>
</evidence>
<protein>
    <submittedName>
        <fullName evidence="2 4">Uncharacterized protein</fullName>
    </submittedName>
</protein>
<organism evidence="4">
    <name type="scientific">Hydatigena taeniaeformis</name>
    <name type="common">Feline tapeworm</name>
    <name type="synonym">Taenia taeniaeformis</name>
    <dbReference type="NCBI Taxonomy" id="6205"/>
    <lineage>
        <taxon>Eukaryota</taxon>
        <taxon>Metazoa</taxon>
        <taxon>Spiralia</taxon>
        <taxon>Lophotrochozoa</taxon>
        <taxon>Platyhelminthes</taxon>
        <taxon>Cestoda</taxon>
        <taxon>Eucestoda</taxon>
        <taxon>Cyclophyllidea</taxon>
        <taxon>Taeniidae</taxon>
        <taxon>Hydatigera</taxon>
    </lineage>
</organism>
<dbReference type="OrthoDB" id="6238847at2759"/>
<accession>A0A0R3X126</accession>
<proteinExistence type="predicted"/>
<sequence length="439" mass="48823">MLAGIANKSIQFSDVDDVFLSPSKRRKGNMPFKCKSEFPISDIVESIEPINLTHKIDDENQQLKGSDVIQIPSALANFQLSLAAQLQNVDFNTNVNIPPDVNARQSTTFGLPFLPRRFPFYLPFENFFAGGKAETNSEQKLKSSHLYHEFAQVSKSFSFSPVGTLNKNNFAFKDNSSVLQLLHSCLEQIPLPPIGSDCQEILNSLYTYTIFQAINFQKSVLRYLTELNEKTRPRPSELKDPWNLHFNDKTLQPNSYALSRSLPSDCKNLESTLLSNDVESGTAIDLRVRPPKSAQDGCSVNFGQTSLSNVSCAQDTSADCLDSGRISGFLSHAFNRRPPSLATYPNDLSSPFSSRHLLSRFGVRSPPRCLNSRRIKTSSLKNKKPRSLGGYSPVTSASGRDSQCNGPLLSKKPSFRGTSEEENEVCPHFKPVEQNVSLQ</sequence>
<gene>
    <name evidence="2" type="ORF">TTAC_LOCUS6856</name>
</gene>
<reference evidence="4" key="1">
    <citation type="submission" date="2017-02" db="UniProtKB">
        <authorList>
            <consortium name="WormBaseParasite"/>
        </authorList>
    </citation>
    <scope>IDENTIFICATION</scope>
</reference>
<dbReference type="WBParaSite" id="TTAC_0000687101-mRNA-1">
    <property type="protein sequence ID" value="TTAC_0000687101-mRNA-1"/>
    <property type="gene ID" value="TTAC_0000687101"/>
</dbReference>
<feature type="compositionally biased region" description="Polar residues" evidence="1">
    <location>
        <begin position="393"/>
        <end position="405"/>
    </location>
</feature>
<keyword evidence="3" id="KW-1185">Reference proteome</keyword>
<evidence type="ECO:0000256" key="1">
    <source>
        <dbReference type="SAM" id="MobiDB-lite"/>
    </source>
</evidence>
<dbReference type="EMBL" id="UYWX01020327">
    <property type="protein sequence ID" value="VDM31133.1"/>
    <property type="molecule type" value="Genomic_DNA"/>
</dbReference>
<feature type="region of interest" description="Disordered" evidence="1">
    <location>
        <begin position="373"/>
        <end position="439"/>
    </location>
</feature>
<dbReference type="Proteomes" id="UP000274429">
    <property type="component" value="Unassembled WGS sequence"/>
</dbReference>
<evidence type="ECO:0000313" key="4">
    <source>
        <dbReference type="WBParaSite" id="TTAC_0000687101-mRNA-1"/>
    </source>
</evidence>
<reference evidence="2 3" key="2">
    <citation type="submission" date="2018-11" db="EMBL/GenBank/DDBJ databases">
        <authorList>
            <consortium name="Pathogen Informatics"/>
        </authorList>
    </citation>
    <scope>NUCLEOTIDE SEQUENCE [LARGE SCALE GENOMIC DNA]</scope>
</reference>
<feature type="compositionally biased region" description="Basic residues" evidence="1">
    <location>
        <begin position="373"/>
        <end position="386"/>
    </location>
</feature>